<organism evidence="4 5">
    <name type="scientific">Candidatus Woesebacteria bacterium RIFCSPHIGHO2_01_FULL_39_28</name>
    <dbReference type="NCBI Taxonomy" id="1802496"/>
    <lineage>
        <taxon>Bacteria</taxon>
        <taxon>Candidatus Woeseibacteriota</taxon>
    </lineage>
</organism>
<gene>
    <name evidence="4" type="ORF">A2627_04140</name>
</gene>
<reference evidence="4 5" key="1">
    <citation type="journal article" date="2016" name="Nat. Commun.">
        <title>Thousands of microbial genomes shed light on interconnected biogeochemical processes in an aquifer system.</title>
        <authorList>
            <person name="Anantharaman K."/>
            <person name="Brown C.T."/>
            <person name="Hug L.A."/>
            <person name="Sharon I."/>
            <person name="Castelle C.J."/>
            <person name="Probst A.J."/>
            <person name="Thomas B.C."/>
            <person name="Singh A."/>
            <person name="Wilkins M.J."/>
            <person name="Karaoz U."/>
            <person name="Brodie E.L."/>
            <person name="Williams K.H."/>
            <person name="Hubbard S.S."/>
            <person name="Banfield J.F."/>
        </authorList>
    </citation>
    <scope>NUCLEOTIDE SEQUENCE [LARGE SCALE GENOMIC DNA]</scope>
</reference>
<dbReference type="InterPro" id="IPR036028">
    <property type="entry name" value="SH3-like_dom_sf"/>
</dbReference>
<dbReference type="SMART" id="SM00287">
    <property type="entry name" value="SH3b"/>
    <property type="match status" value="1"/>
</dbReference>
<accession>A0A1F7YHD9</accession>
<sequence length="309" mass="33792">MKKVKIIGLVLFSLGVIGLFGFFAIKLINPKGAAVFVDSNPSSMVFINGEQVGRTPYEGRQKPEEVTIKLVPETFAKPLATYETKVTLISGIKTVVRRSIGESEETSAGEIISFEKTGSDDPSLAVVSNPDAAQVGLDGQIRGFTPLKISSVSPGKHKLSLTAQSYSERSFDIENARGYRLTAVVKLAISGEIPTPTPEQKIEDNSQKKEIMIEILKTPTGFLRVRKEPSTLADEVGRVKPGEKYKLVEVDDKSGWFKIEYVTDKEGWVTNQYARKIDLNITPTLTPSPKATPTPTPTKKLTPTPTPEL</sequence>
<feature type="transmembrane region" description="Helical" evidence="2">
    <location>
        <begin position="6"/>
        <end position="25"/>
    </location>
</feature>
<dbReference type="InterPro" id="IPR003646">
    <property type="entry name" value="SH3-like_bac-type"/>
</dbReference>
<dbReference type="Gene3D" id="2.30.30.40">
    <property type="entry name" value="SH3 Domains"/>
    <property type="match status" value="1"/>
</dbReference>
<dbReference type="SUPFAM" id="SSF50044">
    <property type="entry name" value="SH3-domain"/>
    <property type="match status" value="1"/>
</dbReference>
<dbReference type="Proteomes" id="UP000178851">
    <property type="component" value="Unassembled WGS sequence"/>
</dbReference>
<dbReference type="PROSITE" id="PS51781">
    <property type="entry name" value="SH3B"/>
    <property type="match status" value="1"/>
</dbReference>
<dbReference type="InterPro" id="IPR013229">
    <property type="entry name" value="PEGA"/>
</dbReference>
<dbReference type="Pfam" id="PF08239">
    <property type="entry name" value="SH3_3"/>
    <property type="match status" value="1"/>
</dbReference>
<keyword evidence="2" id="KW-0472">Membrane</keyword>
<keyword evidence="2" id="KW-1133">Transmembrane helix</keyword>
<keyword evidence="2" id="KW-0812">Transmembrane</keyword>
<evidence type="ECO:0000313" key="4">
    <source>
        <dbReference type="EMBL" id="OGM26737.1"/>
    </source>
</evidence>
<evidence type="ECO:0000259" key="3">
    <source>
        <dbReference type="PROSITE" id="PS51781"/>
    </source>
</evidence>
<name>A0A1F7YHD9_9BACT</name>
<dbReference type="AlphaFoldDB" id="A0A1F7YHD9"/>
<comment type="caution">
    <text evidence="4">The sequence shown here is derived from an EMBL/GenBank/DDBJ whole genome shotgun (WGS) entry which is preliminary data.</text>
</comment>
<evidence type="ECO:0000256" key="2">
    <source>
        <dbReference type="SAM" id="Phobius"/>
    </source>
</evidence>
<evidence type="ECO:0000313" key="5">
    <source>
        <dbReference type="Proteomes" id="UP000178851"/>
    </source>
</evidence>
<feature type="domain" description="SH3b" evidence="3">
    <location>
        <begin position="206"/>
        <end position="278"/>
    </location>
</feature>
<proteinExistence type="predicted"/>
<protein>
    <recommendedName>
        <fullName evidence="3">SH3b domain-containing protein</fullName>
    </recommendedName>
</protein>
<feature type="region of interest" description="Disordered" evidence="1">
    <location>
        <begin position="281"/>
        <end position="309"/>
    </location>
</feature>
<dbReference type="Pfam" id="PF08308">
    <property type="entry name" value="PEGA"/>
    <property type="match status" value="1"/>
</dbReference>
<evidence type="ECO:0000256" key="1">
    <source>
        <dbReference type="SAM" id="MobiDB-lite"/>
    </source>
</evidence>
<dbReference type="EMBL" id="MGGI01000011">
    <property type="protein sequence ID" value="OGM26737.1"/>
    <property type="molecule type" value="Genomic_DNA"/>
</dbReference>